<gene>
    <name evidence="2" type="ORF">PoB_002968600</name>
</gene>
<keyword evidence="3" id="KW-1185">Reference proteome</keyword>
<evidence type="ECO:0000313" key="2">
    <source>
        <dbReference type="EMBL" id="GFO03181.1"/>
    </source>
</evidence>
<evidence type="ECO:0000256" key="1">
    <source>
        <dbReference type="SAM" id="MobiDB-lite"/>
    </source>
</evidence>
<sequence length="75" mass="8140">MGGERIRRDAEGGGRRRTRTMEELRIQWRRLEGSTSLQQGDLRLLGCLSGQGASGGARTCEQKGPCKSQGGLANH</sequence>
<organism evidence="2 3">
    <name type="scientific">Plakobranchus ocellatus</name>
    <dbReference type="NCBI Taxonomy" id="259542"/>
    <lineage>
        <taxon>Eukaryota</taxon>
        <taxon>Metazoa</taxon>
        <taxon>Spiralia</taxon>
        <taxon>Lophotrochozoa</taxon>
        <taxon>Mollusca</taxon>
        <taxon>Gastropoda</taxon>
        <taxon>Heterobranchia</taxon>
        <taxon>Euthyneura</taxon>
        <taxon>Panpulmonata</taxon>
        <taxon>Sacoglossa</taxon>
        <taxon>Placobranchoidea</taxon>
        <taxon>Plakobranchidae</taxon>
        <taxon>Plakobranchus</taxon>
    </lineage>
</organism>
<dbReference type="EMBL" id="BLXT01003724">
    <property type="protein sequence ID" value="GFO03181.1"/>
    <property type="molecule type" value="Genomic_DNA"/>
</dbReference>
<reference evidence="2 3" key="1">
    <citation type="journal article" date="2021" name="Elife">
        <title>Chloroplast acquisition without the gene transfer in kleptoplastic sea slugs, Plakobranchus ocellatus.</title>
        <authorList>
            <person name="Maeda T."/>
            <person name="Takahashi S."/>
            <person name="Yoshida T."/>
            <person name="Shimamura S."/>
            <person name="Takaki Y."/>
            <person name="Nagai Y."/>
            <person name="Toyoda A."/>
            <person name="Suzuki Y."/>
            <person name="Arimoto A."/>
            <person name="Ishii H."/>
            <person name="Satoh N."/>
            <person name="Nishiyama T."/>
            <person name="Hasebe M."/>
            <person name="Maruyama T."/>
            <person name="Minagawa J."/>
            <person name="Obokata J."/>
            <person name="Shigenobu S."/>
        </authorList>
    </citation>
    <scope>NUCLEOTIDE SEQUENCE [LARGE SCALE GENOMIC DNA]</scope>
</reference>
<dbReference type="Proteomes" id="UP000735302">
    <property type="component" value="Unassembled WGS sequence"/>
</dbReference>
<protein>
    <submittedName>
        <fullName evidence="2">Uncharacterized protein</fullName>
    </submittedName>
</protein>
<accession>A0AAV4A923</accession>
<name>A0AAV4A923_9GAST</name>
<dbReference type="AlphaFoldDB" id="A0AAV4A923"/>
<comment type="caution">
    <text evidence="2">The sequence shown here is derived from an EMBL/GenBank/DDBJ whole genome shotgun (WGS) entry which is preliminary data.</text>
</comment>
<feature type="region of interest" description="Disordered" evidence="1">
    <location>
        <begin position="52"/>
        <end position="75"/>
    </location>
</feature>
<evidence type="ECO:0000313" key="3">
    <source>
        <dbReference type="Proteomes" id="UP000735302"/>
    </source>
</evidence>
<proteinExistence type="predicted"/>